<dbReference type="EMBL" id="NMQE01000394">
    <property type="protein sequence ID" value="PMB21866.1"/>
    <property type="molecule type" value="Genomic_DNA"/>
</dbReference>
<name>A0A2N6LEM1_9CYAN</name>
<gene>
    <name evidence="2" type="ORF">CEN46_13605</name>
</gene>
<evidence type="ECO:0000256" key="1">
    <source>
        <dbReference type="SAM" id="MobiDB-lite"/>
    </source>
</evidence>
<accession>A0A2N6LEM1</accession>
<reference evidence="2 3" key="1">
    <citation type="submission" date="2017-07" db="EMBL/GenBank/DDBJ databases">
        <title>Genomes of Fischerella (Mastigocladus) sp. strains.</title>
        <authorList>
            <person name="Miller S.R."/>
        </authorList>
    </citation>
    <scope>NUCLEOTIDE SEQUENCE [LARGE SCALE GENOMIC DNA]</scope>
    <source>
        <strain evidence="2 3">CCMEE 5318</strain>
    </source>
</reference>
<evidence type="ECO:0000313" key="3">
    <source>
        <dbReference type="Proteomes" id="UP000235081"/>
    </source>
</evidence>
<feature type="region of interest" description="Disordered" evidence="1">
    <location>
        <begin position="1"/>
        <end position="27"/>
    </location>
</feature>
<protein>
    <submittedName>
        <fullName evidence="2">Uncharacterized protein</fullName>
    </submittedName>
</protein>
<dbReference type="AlphaFoldDB" id="A0A2N6LEM1"/>
<sequence>SSPHLPTTTSTTSTSPTPTPDIEFSSGNSIAVNSPVFNSASMCVQNSENCQIRVTLIPKKAIGPRSRVLLR</sequence>
<evidence type="ECO:0000313" key="2">
    <source>
        <dbReference type="EMBL" id="PMB21866.1"/>
    </source>
</evidence>
<feature type="non-terminal residue" evidence="2">
    <location>
        <position position="1"/>
    </location>
</feature>
<feature type="compositionally biased region" description="Low complexity" evidence="1">
    <location>
        <begin position="1"/>
        <end position="16"/>
    </location>
</feature>
<organism evidence="2 3">
    <name type="scientific">Fischerella thermalis CCMEE 5318</name>
    <dbReference type="NCBI Taxonomy" id="2019666"/>
    <lineage>
        <taxon>Bacteria</taxon>
        <taxon>Bacillati</taxon>
        <taxon>Cyanobacteriota</taxon>
        <taxon>Cyanophyceae</taxon>
        <taxon>Nostocales</taxon>
        <taxon>Hapalosiphonaceae</taxon>
        <taxon>Fischerella</taxon>
    </lineage>
</organism>
<dbReference type="Proteomes" id="UP000235081">
    <property type="component" value="Unassembled WGS sequence"/>
</dbReference>
<proteinExistence type="predicted"/>
<comment type="caution">
    <text evidence="2">The sequence shown here is derived from an EMBL/GenBank/DDBJ whole genome shotgun (WGS) entry which is preliminary data.</text>
</comment>